<dbReference type="InterPro" id="IPR045231">
    <property type="entry name" value="Yip1/4-like"/>
</dbReference>
<feature type="transmembrane region" description="Helical" evidence="6">
    <location>
        <begin position="156"/>
        <end position="179"/>
    </location>
</feature>
<evidence type="ECO:0000313" key="8">
    <source>
        <dbReference type="EnsemblMetazoa" id="GBRI020144-PA"/>
    </source>
</evidence>
<sequence length="263" mass="29461">MTVDIEVENKPTTSTSRNINRIQKLNLSFQKVQCRTDVNRQSYQLTRYTDPKRIMKASKIPDEIVDDYDNEPPLLEGKTIAVLNPTRAIHQDILEDTDIAGPLVFCLALASILLLAGKVTFSYIYGIGAVGCVGFYTLLSLMASQSEVTFGAVVSVLGYSLLPMVALSGINLIFTIQYVQSFNVNLSNRCIQLACPSPIVQDQISIECNSLKFPLFSLLDNTFYVKRVEIFDFDLLNEIKCNIIVIRDIATIKSVDIFDTRRN</sequence>
<evidence type="ECO:0000259" key="7">
    <source>
        <dbReference type="Pfam" id="PF04893"/>
    </source>
</evidence>
<evidence type="ECO:0000256" key="3">
    <source>
        <dbReference type="ARBA" id="ARBA00022692"/>
    </source>
</evidence>
<reference evidence="9" key="1">
    <citation type="submission" date="2014-03" db="EMBL/GenBank/DDBJ databases">
        <authorList>
            <person name="Aksoy S."/>
            <person name="Warren W."/>
            <person name="Wilson R.K."/>
        </authorList>
    </citation>
    <scope>NUCLEOTIDE SEQUENCE [LARGE SCALE GENOMIC DNA]</scope>
    <source>
        <strain evidence="9">IAEA</strain>
    </source>
</reference>
<evidence type="ECO:0000256" key="6">
    <source>
        <dbReference type="RuleBase" id="RU361264"/>
    </source>
</evidence>
<accession>A0A1A9WHM0</accession>
<dbReference type="STRING" id="37001.A0A1A9WHM0"/>
<dbReference type="Proteomes" id="UP000091820">
    <property type="component" value="Unassembled WGS sequence"/>
</dbReference>
<dbReference type="GO" id="GO:0006888">
    <property type="term" value="P:endoplasmic reticulum to Golgi vesicle-mediated transport"/>
    <property type="evidence" value="ECO:0007669"/>
    <property type="project" value="InterPro"/>
</dbReference>
<feature type="transmembrane region" description="Helical" evidence="6">
    <location>
        <begin position="99"/>
        <end position="116"/>
    </location>
</feature>
<feature type="transmembrane region" description="Helical" evidence="6">
    <location>
        <begin position="123"/>
        <end position="144"/>
    </location>
</feature>
<comment type="similarity">
    <text evidence="2 6">Belongs to the YIP1 family.</text>
</comment>
<dbReference type="VEuPathDB" id="VectorBase:GBRI020144"/>
<evidence type="ECO:0000256" key="2">
    <source>
        <dbReference type="ARBA" id="ARBA00010596"/>
    </source>
</evidence>
<dbReference type="PANTHER" id="PTHR21236:SF2">
    <property type="entry name" value="PROTEIN YIPF"/>
    <property type="match status" value="1"/>
</dbReference>
<protein>
    <recommendedName>
        <fullName evidence="6">Protein YIPF</fullName>
    </recommendedName>
</protein>
<keyword evidence="5 6" id="KW-0472">Membrane</keyword>
<keyword evidence="3 6" id="KW-0812">Transmembrane</keyword>
<dbReference type="PANTHER" id="PTHR21236">
    <property type="entry name" value="GOLGI MEMBRANE PROTEIN YIP1"/>
    <property type="match status" value="1"/>
</dbReference>
<dbReference type="GO" id="GO:0005802">
    <property type="term" value="C:trans-Golgi network"/>
    <property type="evidence" value="ECO:0007669"/>
    <property type="project" value="TreeGrafter"/>
</dbReference>
<evidence type="ECO:0000256" key="1">
    <source>
        <dbReference type="ARBA" id="ARBA00004141"/>
    </source>
</evidence>
<evidence type="ECO:0000313" key="9">
    <source>
        <dbReference type="Proteomes" id="UP000091820"/>
    </source>
</evidence>
<dbReference type="Pfam" id="PF04893">
    <property type="entry name" value="Yip1"/>
    <property type="match status" value="1"/>
</dbReference>
<dbReference type="GO" id="GO:0048280">
    <property type="term" value="P:vesicle fusion with Golgi apparatus"/>
    <property type="evidence" value="ECO:0007669"/>
    <property type="project" value="TreeGrafter"/>
</dbReference>
<name>A0A1A9WHM0_9MUSC</name>
<feature type="domain" description="Yip1" evidence="7">
    <location>
        <begin position="82"/>
        <end position="179"/>
    </location>
</feature>
<keyword evidence="9" id="KW-1185">Reference proteome</keyword>
<proteinExistence type="inferred from homology"/>
<dbReference type="InterPro" id="IPR006977">
    <property type="entry name" value="Yip1_dom"/>
</dbReference>
<dbReference type="AlphaFoldDB" id="A0A1A9WHM0"/>
<dbReference type="EnsemblMetazoa" id="GBRI020144-RA">
    <property type="protein sequence ID" value="GBRI020144-PA"/>
    <property type="gene ID" value="GBRI020144"/>
</dbReference>
<evidence type="ECO:0000256" key="4">
    <source>
        <dbReference type="ARBA" id="ARBA00022989"/>
    </source>
</evidence>
<keyword evidence="4 6" id="KW-1133">Transmembrane helix</keyword>
<organism evidence="8 9">
    <name type="scientific">Glossina brevipalpis</name>
    <dbReference type="NCBI Taxonomy" id="37001"/>
    <lineage>
        <taxon>Eukaryota</taxon>
        <taxon>Metazoa</taxon>
        <taxon>Ecdysozoa</taxon>
        <taxon>Arthropoda</taxon>
        <taxon>Hexapoda</taxon>
        <taxon>Insecta</taxon>
        <taxon>Pterygota</taxon>
        <taxon>Neoptera</taxon>
        <taxon>Endopterygota</taxon>
        <taxon>Diptera</taxon>
        <taxon>Brachycera</taxon>
        <taxon>Muscomorpha</taxon>
        <taxon>Hippoboscoidea</taxon>
        <taxon>Glossinidae</taxon>
        <taxon>Glossina</taxon>
    </lineage>
</organism>
<comment type="subcellular location">
    <subcellularLocation>
        <location evidence="6">Golgi apparatus membrane</location>
        <topology evidence="6">Multi-pass membrane protein</topology>
    </subcellularLocation>
    <subcellularLocation>
        <location evidence="1">Membrane</location>
        <topology evidence="1">Multi-pass membrane protein</topology>
    </subcellularLocation>
</comment>
<dbReference type="GO" id="GO:0000139">
    <property type="term" value="C:Golgi membrane"/>
    <property type="evidence" value="ECO:0007669"/>
    <property type="project" value="UniProtKB-SubCell"/>
</dbReference>
<comment type="caution">
    <text evidence="6">Lacks conserved residue(s) required for the propagation of feature annotation.</text>
</comment>
<reference evidence="8" key="2">
    <citation type="submission" date="2020-05" db="UniProtKB">
        <authorList>
            <consortium name="EnsemblMetazoa"/>
        </authorList>
    </citation>
    <scope>IDENTIFICATION</scope>
    <source>
        <strain evidence="8">IAEA</strain>
    </source>
</reference>
<evidence type="ECO:0000256" key="5">
    <source>
        <dbReference type="ARBA" id="ARBA00023136"/>
    </source>
</evidence>